<evidence type="ECO:0000256" key="1">
    <source>
        <dbReference type="ARBA" id="ARBA00004141"/>
    </source>
</evidence>
<organism evidence="7 8">
    <name type="scientific">Syntrophotalea acetylenica</name>
    <name type="common">Pelobacter acetylenicus</name>
    <dbReference type="NCBI Taxonomy" id="29542"/>
    <lineage>
        <taxon>Bacteria</taxon>
        <taxon>Pseudomonadati</taxon>
        <taxon>Thermodesulfobacteriota</taxon>
        <taxon>Desulfuromonadia</taxon>
        <taxon>Desulfuromonadales</taxon>
        <taxon>Syntrophotaleaceae</taxon>
        <taxon>Syntrophotalea</taxon>
    </lineage>
</organism>
<reference evidence="7 8" key="1">
    <citation type="journal article" date="2017" name="Genome Announc.">
        <title>Complete Genome Sequences of Two Acetylene-Fermenting Pelobacter acetylenicus Strains.</title>
        <authorList>
            <person name="Sutton J.M."/>
            <person name="Baesman S.M."/>
            <person name="Fierst J.L."/>
            <person name="Poret-Peterson A.T."/>
            <person name="Oremland R.S."/>
            <person name="Dunlap D.S."/>
            <person name="Akob D.M."/>
        </authorList>
    </citation>
    <scope>NUCLEOTIDE SEQUENCE [LARGE SCALE GENOMIC DNA]</scope>
    <source>
        <strain evidence="7 8">DSM 3247</strain>
    </source>
</reference>
<evidence type="ECO:0000256" key="6">
    <source>
        <dbReference type="SAM" id="Phobius"/>
    </source>
</evidence>
<dbReference type="Pfam" id="PF03649">
    <property type="entry name" value="UPF0014"/>
    <property type="match status" value="1"/>
</dbReference>
<dbReference type="AlphaFoldDB" id="A0A1L3GCF1"/>
<keyword evidence="8" id="KW-1185">Reference proteome</keyword>
<evidence type="ECO:0000313" key="7">
    <source>
        <dbReference type="EMBL" id="APG23613.1"/>
    </source>
</evidence>
<protein>
    <submittedName>
        <fullName evidence="7">Iron export ABC transporter permease subunit FetB</fullName>
    </submittedName>
</protein>
<feature type="transmembrane region" description="Helical" evidence="6">
    <location>
        <begin position="224"/>
        <end position="245"/>
    </location>
</feature>
<feature type="transmembrane region" description="Helical" evidence="6">
    <location>
        <begin position="98"/>
        <end position="119"/>
    </location>
</feature>
<evidence type="ECO:0000256" key="2">
    <source>
        <dbReference type="ARBA" id="ARBA00005268"/>
    </source>
</evidence>
<dbReference type="Proteomes" id="UP000182264">
    <property type="component" value="Chromosome"/>
</dbReference>
<accession>A0A1L3GCF1</accession>
<name>A0A1L3GCF1_SYNAC</name>
<feature type="transmembrane region" description="Helical" evidence="6">
    <location>
        <begin position="184"/>
        <end position="204"/>
    </location>
</feature>
<keyword evidence="3 6" id="KW-0812">Transmembrane</keyword>
<feature type="transmembrane region" description="Helical" evidence="6">
    <location>
        <begin position="38"/>
        <end position="61"/>
    </location>
</feature>
<keyword evidence="4 6" id="KW-1133">Transmembrane helix</keyword>
<evidence type="ECO:0000313" key="8">
    <source>
        <dbReference type="Proteomes" id="UP000182264"/>
    </source>
</evidence>
<dbReference type="PANTHER" id="PTHR30028">
    <property type="entry name" value="UPF0014 INNER MEMBRANE PROTEIN YBBM-RELATED"/>
    <property type="match status" value="1"/>
</dbReference>
<comment type="subcellular location">
    <subcellularLocation>
        <location evidence="1">Membrane</location>
        <topology evidence="1">Multi-pass membrane protein</topology>
    </subcellularLocation>
</comment>
<dbReference type="RefSeq" id="WP_072285426.1">
    <property type="nucleotide sequence ID" value="NZ_CP015455.1"/>
</dbReference>
<evidence type="ECO:0000256" key="5">
    <source>
        <dbReference type="ARBA" id="ARBA00023136"/>
    </source>
</evidence>
<comment type="similarity">
    <text evidence="2">Belongs to the UPF0014 family.</text>
</comment>
<feature type="transmembrane region" description="Helical" evidence="6">
    <location>
        <begin position="67"/>
        <end position="86"/>
    </location>
</feature>
<proteinExistence type="inferred from homology"/>
<feature type="transmembrane region" description="Helical" evidence="6">
    <location>
        <begin position="131"/>
        <end position="149"/>
    </location>
</feature>
<sequence length="266" mass="28529">MNQAVIIDPNAANMAFAYGLILLVVGLARLSGAGRERALLWASLRMVAQLVAVGFLLRLVFAVRSPLLTLMILLSMVAFALQIIGGRIKSRLRGLHRMIGIALLFGCGSVTAYFCLLVVGPSPWYDPRYLVPLASMILGNSMNGATLALERYLSELRDRRDEIEVALCLGASAATAAAPALRQAFRAALIPVTNSMAAAGLVTLPGMMTGQILSGTDPLIAVRYQIAIMCAIVAGVAACSLLLLFQCRRACFTDFHQFRDNVFPDA</sequence>
<evidence type="ECO:0000256" key="4">
    <source>
        <dbReference type="ARBA" id="ARBA00022989"/>
    </source>
</evidence>
<dbReference type="STRING" id="29542.A6070_08775"/>
<keyword evidence="5 6" id="KW-0472">Membrane</keyword>
<dbReference type="InterPro" id="IPR005226">
    <property type="entry name" value="UPF0014_fam"/>
</dbReference>
<dbReference type="PANTHER" id="PTHR30028:SF0">
    <property type="entry name" value="PROTEIN ALUMINUM SENSITIVE 3"/>
    <property type="match status" value="1"/>
</dbReference>
<dbReference type="GO" id="GO:0005886">
    <property type="term" value="C:plasma membrane"/>
    <property type="evidence" value="ECO:0007669"/>
    <property type="project" value="TreeGrafter"/>
</dbReference>
<evidence type="ECO:0000256" key="3">
    <source>
        <dbReference type="ARBA" id="ARBA00022692"/>
    </source>
</evidence>
<dbReference type="OrthoDB" id="9791807at2"/>
<dbReference type="KEGG" id="pace:A6070_08775"/>
<gene>
    <name evidence="7" type="ORF">A7E75_00170</name>
</gene>
<feature type="transmembrane region" description="Helical" evidence="6">
    <location>
        <begin position="12"/>
        <end position="31"/>
    </location>
</feature>
<dbReference type="EMBL" id="CP015518">
    <property type="protein sequence ID" value="APG23613.1"/>
    <property type="molecule type" value="Genomic_DNA"/>
</dbReference>